<dbReference type="Proteomes" id="UP001610446">
    <property type="component" value="Unassembled WGS sequence"/>
</dbReference>
<evidence type="ECO:0000256" key="1">
    <source>
        <dbReference type="SAM" id="MobiDB-lite"/>
    </source>
</evidence>
<evidence type="ECO:0000313" key="4">
    <source>
        <dbReference type="Proteomes" id="UP001610446"/>
    </source>
</evidence>
<dbReference type="SMART" id="SM00220">
    <property type="entry name" value="S_TKc"/>
    <property type="match status" value="1"/>
</dbReference>
<dbReference type="SUPFAM" id="SSF56112">
    <property type="entry name" value="Protein kinase-like (PK-like)"/>
    <property type="match status" value="1"/>
</dbReference>
<dbReference type="PANTHER" id="PTHR24359">
    <property type="entry name" value="SERINE/THREONINE-PROTEIN KINASE SBK1"/>
    <property type="match status" value="1"/>
</dbReference>
<sequence length="575" mass="65668">MRQQQPPDQIQHFGGPPETSPPPPLPPDHASSSSSLRADDNNLITGLQQLQEGLKNLRIRSSVESSHMFISEPALQRLVGDTVHDLLRDLLGDVEVEAASVDRYAQIISQEAFKLVAVFVDVKKEDRIIGLLDEGLRDSDLPFAKVSRFDESTLALTTKHGVPINSLKSWDSKSLENLQIKQYRVLSPVFRRHEHYELGEHEILPFVHHDTESDSWPKVAGGFGEVYPVRIHRDHHDFGQGDLPVAVKRMFRAGSFKHEQKAYLDLGPSAHSYIIDLLFTYQYRKKFHLVFRWATGTLKDYWEINANPVINPPFFTWNIQQMTGLASGLGYIHEFKDPKTGAPRFGRHGDIKAQNILRFPFPCSPGFLKIADLGLARVHSEDSRYNSDPKNVRCSPTYSPADMKRGRPVSRKFDIWSLGCMYLDWITYLLLGYKAIKEFSDLRLDGSTSEFAEVREDTFYTANGEIVNPHVFVWVNKLKRQRHCSQMLHDILDLIMKKMILIPPEMRSSSQDVTRALEQILARAQQDENYLVGPNPITGWTHAPRGSCCAAEFRRTQAPSTRETWQTPKSRTWKV</sequence>
<proteinExistence type="predicted"/>
<dbReference type="PANTHER" id="PTHR24359:SF1">
    <property type="entry name" value="INHIBITOR OF NUCLEAR FACTOR KAPPA-B KINASE EPSILON SUBUNIT HOMOLOG 1-RELATED"/>
    <property type="match status" value="1"/>
</dbReference>
<dbReference type="InterPro" id="IPR000719">
    <property type="entry name" value="Prot_kinase_dom"/>
</dbReference>
<comment type="caution">
    <text evidence="3">The sequence shown here is derived from an EMBL/GenBank/DDBJ whole genome shotgun (WGS) entry which is preliminary data.</text>
</comment>
<accession>A0ABR4IB17</accession>
<dbReference type="InterPro" id="IPR011009">
    <property type="entry name" value="Kinase-like_dom_sf"/>
</dbReference>
<keyword evidence="4" id="KW-1185">Reference proteome</keyword>
<gene>
    <name evidence="3" type="ORF">BJY01DRAFT_241635</name>
</gene>
<protein>
    <submittedName>
        <fullName evidence="3">Kinase-like domain-containing protein</fullName>
    </submittedName>
</protein>
<dbReference type="Pfam" id="PF00069">
    <property type="entry name" value="Pkinase"/>
    <property type="match status" value="1"/>
</dbReference>
<evidence type="ECO:0000259" key="2">
    <source>
        <dbReference type="PROSITE" id="PS50011"/>
    </source>
</evidence>
<feature type="region of interest" description="Disordered" evidence="1">
    <location>
        <begin position="1"/>
        <end position="38"/>
    </location>
</feature>
<reference evidence="3 4" key="1">
    <citation type="submission" date="2024-07" db="EMBL/GenBank/DDBJ databases">
        <title>Section-level genome sequencing and comparative genomics of Aspergillus sections Usti and Cavernicolus.</title>
        <authorList>
            <consortium name="Lawrence Berkeley National Laboratory"/>
            <person name="Nybo J.L."/>
            <person name="Vesth T.C."/>
            <person name="Theobald S."/>
            <person name="Frisvad J.C."/>
            <person name="Larsen T.O."/>
            <person name="Kjaerboelling I."/>
            <person name="Rothschild-Mancinelli K."/>
            <person name="Lyhne E.K."/>
            <person name="Kogle M.E."/>
            <person name="Barry K."/>
            <person name="Clum A."/>
            <person name="Na H."/>
            <person name="Ledsgaard L."/>
            <person name="Lin J."/>
            <person name="Lipzen A."/>
            <person name="Kuo A."/>
            <person name="Riley R."/>
            <person name="Mondo S."/>
            <person name="Labutti K."/>
            <person name="Haridas S."/>
            <person name="Pangalinan J."/>
            <person name="Salamov A.A."/>
            <person name="Simmons B.A."/>
            <person name="Magnuson J.K."/>
            <person name="Chen J."/>
            <person name="Drula E."/>
            <person name="Henrissat B."/>
            <person name="Wiebenga A."/>
            <person name="Lubbers R.J."/>
            <person name="Gomes A.C."/>
            <person name="Makela M.R."/>
            <person name="Stajich J."/>
            <person name="Grigoriev I.V."/>
            <person name="Mortensen U.H."/>
            <person name="De Vries R.P."/>
            <person name="Baker S.E."/>
            <person name="Andersen M.R."/>
        </authorList>
    </citation>
    <scope>NUCLEOTIDE SEQUENCE [LARGE SCALE GENOMIC DNA]</scope>
    <source>
        <strain evidence="3 4">CBS 123904</strain>
    </source>
</reference>
<feature type="domain" description="Protein kinase" evidence="2">
    <location>
        <begin position="212"/>
        <end position="521"/>
    </location>
</feature>
<dbReference type="PROSITE" id="PS50011">
    <property type="entry name" value="PROTEIN_KINASE_DOM"/>
    <property type="match status" value="1"/>
</dbReference>
<organism evidence="3 4">
    <name type="scientific">Aspergillus pseudoustus</name>
    <dbReference type="NCBI Taxonomy" id="1810923"/>
    <lineage>
        <taxon>Eukaryota</taxon>
        <taxon>Fungi</taxon>
        <taxon>Dikarya</taxon>
        <taxon>Ascomycota</taxon>
        <taxon>Pezizomycotina</taxon>
        <taxon>Eurotiomycetes</taxon>
        <taxon>Eurotiomycetidae</taxon>
        <taxon>Eurotiales</taxon>
        <taxon>Aspergillaceae</taxon>
        <taxon>Aspergillus</taxon>
        <taxon>Aspergillus subgen. Nidulantes</taxon>
    </lineage>
</organism>
<dbReference type="CDD" id="cd00180">
    <property type="entry name" value="PKc"/>
    <property type="match status" value="1"/>
</dbReference>
<dbReference type="Gene3D" id="1.10.510.10">
    <property type="entry name" value="Transferase(Phosphotransferase) domain 1"/>
    <property type="match status" value="1"/>
</dbReference>
<feature type="compositionally biased region" description="Pro residues" evidence="1">
    <location>
        <begin position="18"/>
        <end position="27"/>
    </location>
</feature>
<evidence type="ECO:0000313" key="3">
    <source>
        <dbReference type="EMBL" id="KAL2824962.1"/>
    </source>
</evidence>
<dbReference type="EMBL" id="JBFXLU010000525">
    <property type="protein sequence ID" value="KAL2824962.1"/>
    <property type="molecule type" value="Genomic_DNA"/>
</dbReference>
<name>A0ABR4IB17_9EURO</name>